<dbReference type="PANTHER" id="PTHR22851">
    <property type="entry name" value="U3 SMALL NUCLEOLAR RNA U3 SNORNA ASSOCIATED PROTEIN"/>
    <property type="match status" value="1"/>
</dbReference>
<keyword evidence="10" id="KW-1185">Reference proteome</keyword>
<evidence type="ECO:0000313" key="11">
    <source>
        <dbReference type="RefSeq" id="XP_027193943.1"/>
    </source>
</evidence>
<dbReference type="Proteomes" id="UP000515146">
    <property type="component" value="Unplaced"/>
</dbReference>
<dbReference type="InterPro" id="IPR015943">
    <property type="entry name" value="WD40/YVTN_repeat-like_dom_sf"/>
</dbReference>
<evidence type="ECO:0000313" key="10">
    <source>
        <dbReference type="Proteomes" id="UP000515146"/>
    </source>
</evidence>
<dbReference type="InterPro" id="IPR051733">
    <property type="entry name" value="WD_repeat_DCAF13/WDSOF1"/>
</dbReference>
<accession>A0A6P6XME0</accession>
<dbReference type="Gene3D" id="2.130.10.10">
    <property type="entry name" value="YVTN repeat-like/Quinoprotein amine dehydrogenase"/>
    <property type="match status" value="1"/>
</dbReference>
<evidence type="ECO:0000256" key="1">
    <source>
        <dbReference type="ARBA" id="ARBA00004604"/>
    </source>
</evidence>
<dbReference type="InterPro" id="IPR001680">
    <property type="entry name" value="WD40_rpt"/>
</dbReference>
<evidence type="ECO:0000256" key="6">
    <source>
        <dbReference type="ARBA" id="ARBA00023274"/>
    </source>
</evidence>
<evidence type="ECO:0000256" key="4">
    <source>
        <dbReference type="ARBA" id="ARBA00022737"/>
    </source>
</evidence>
<keyword evidence="4" id="KW-0677">Repeat</keyword>
<evidence type="ECO:0000256" key="8">
    <source>
        <dbReference type="SAM" id="MobiDB-lite"/>
    </source>
</evidence>
<feature type="compositionally biased region" description="Acidic residues" evidence="8">
    <location>
        <begin position="318"/>
        <end position="338"/>
    </location>
</feature>
<dbReference type="GO" id="GO:0000462">
    <property type="term" value="P:maturation of SSU-rRNA from tricistronic rRNA transcript (SSU-rRNA, 5.8S rRNA, LSU-rRNA)"/>
    <property type="evidence" value="ECO:0007669"/>
    <property type="project" value="TreeGrafter"/>
</dbReference>
<keyword evidence="3 7" id="KW-0853">WD repeat</keyword>
<keyword evidence="5" id="KW-0539">Nucleus</keyword>
<dbReference type="InterPro" id="IPR036322">
    <property type="entry name" value="WD40_repeat_dom_sf"/>
</dbReference>
<dbReference type="SMART" id="SM00320">
    <property type="entry name" value="WD40"/>
    <property type="match status" value="5"/>
</dbReference>
<feature type="compositionally biased region" description="Basic and acidic residues" evidence="8">
    <location>
        <begin position="274"/>
        <end position="295"/>
    </location>
</feature>
<dbReference type="Pfam" id="PF04158">
    <property type="entry name" value="Sof1"/>
    <property type="match status" value="1"/>
</dbReference>
<dbReference type="OMA" id="AKTIHAG"/>
<feature type="repeat" description="WD" evidence="7">
    <location>
        <begin position="193"/>
        <end position="215"/>
    </location>
</feature>
<dbReference type="OrthoDB" id="10249065at2759"/>
<proteinExistence type="inferred from homology"/>
<dbReference type="SUPFAM" id="SSF50978">
    <property type="entry name" value="WD40 repeat-like"/>
    <property type="match status" value="1"/>
</dbReference>
<evidence type="ECO:0000256" key="5">
    <source>
        <dbReference type="ARBA" id="ARBA00023242"/>
    </source>
</evidence>
<dbReference type="InParanoid" id="A0A6P6XME0"/>
<evidence type="ECO:0000256" key="7">
    <source>
        <dbReference type="PROSITE-ProRule" id="PRU00221"/>
    </source>
</evidence>
<dbReference type="KEGG" id="dpte:113788677"/>
<feature type="repeat" description="WD" evidence="7">
    <location>
        <begin position="140"/>
        <end position="181"/>
    </location>
</feature>
<comment type="subcellular location">
    <subcellularLocation>
        <location evidence="1">Nucleus</location>
        <location evidence="1">Nucleolus</location>
    </subcellularLocation>
</comment>
<organism evidence="10 11">
    <name type="scientific">Dermatophagoides pteronyssinus</name>
    <name type="common">European house dust mite</name>
    <dbReference type="NCBI Taxonomy" id="6956"/>
    <lineage>
        <taxon>Eukaryota</taxon>
        <taxon>Metazoa</taxon>
        <taxon>Ecdysozoa</taxon>
        <taxon>Arthropoda</taxon>
        <taxon>Chelicerata</taxon>
        <taxon>Arachnida</taxon>
        <taxon>Acari</taxon>
        <taxon>Acariformes</taxon>
        <taxon>Sarcoptiformes</taxon>
        <taxon>Astigmata</taxon>
        <taxon>Psoroptidia</taxon>
        <taxon>Analgoidea</taxon>
        <taxon>Pyroglyphidae</taxon>
        <taxon>Dermatophagoidinae</taxon>
        <taxon>Dermatophagoides</taxon>
    </lineage>
</organism>
<comment type="similarity">
    <text evidence="2">Belongs to the WD repeat DCAF13/WDSOF1 family.</text>
</comment>
<gene>
    <name evidence="11" type="primary">LOC113788677</name>
</gene>
<dbReference type="InterPro" id="IPR007287">
    <property type="entry name" value="Sof1"/>
</dbReference>
<dbReference type="GO" id="GO:0032040">
    <property type="term" value="C:small-subunit processome"/>
    <property type="evidence" value="ECO:0007669"/>
    <property type="project" value="TreeGrafter"/>
</dbReference>
<dbReference type="RefSeq" id="XP_027193943.1">
    <property type="nucleotide sequence ID" value="XM_027338142.1"/>
</dbReference>
<feature type="region of interest" description="Disordered" evidence="8">
    <location>
        <begin position="272"/>
        <end position="338"/>
    </location>
</feature>
<sequence length="338" mass="39347">MQFSTRINVTPSASFTTDGAIYSIDYSPFEDKFITAGRQLCLWDVERSEIVQNFKWGNDDIIFAKYSPNEPNLIITTQYDNSITFYDLRVGNAVQKLTLNMRSNAARFNPMKPYMFAVANDDSNVYSFDFRNFTKAKTIHAGFVNAALDVEFSPLGTELVAGSFDQTVRIWKADSPRSREIYHNKRMQAAFQVRYTHDSKYILTGSADMNVRLWKSEASMLERIPSVREKKSLQYRNALKEKYAHMPEISKILTKRQLPKYIYNQTKVRYVHSQAEKRKEENRIKNDPKNAERQPLHKSMISKVAFEGQKRHELNEFANEDEEEDFIEEPPSDFSDSD</sequence>
<reference evidence="11" key="1">
    <citation type="submission" date="2025-08" db="UniProtKB">
        <authorList>
            <consortium name="RefSeq"/>
        </authorList>
    </citation>
    <scope>IDENTIFICATION</scope>
    <source>
        <strain evidence="11">Airmid</strain>
    </source>
</reference>
<protein>
    <submittedName>
        <fullName evidence="11">Protein SOF1-like</fullName>
    </submittedName>
</protein>
<dbReference type="AlphaFoldDB" id="A0A6P6XME0"/>
<evidence type="ECO:0000256" key="3">
    <source>
        <dbReference type="ARBA" id="ARBA00022574"/>
    </source>
</evidence>
<dbReference type="PANTHER" id="PTHR22851:SF0">
    <property type="entry name" value="DDB1- AND CUL4-ASSOCIATED FACTOR 13"/>
    <property type="match status" value="1"/>
</dbReference>
<feature type="domain" description="Sof1-like protein" evidence="9">
    <location>
        <begin position="218"/>
        <end position="299"/>
    </location>
</feature>
<evidence type="ECO:0000256" key="2">
    <source>
        <dbReference type="ARBA" id="ARBA00005649"/>
    </source>
</evidence>
<evidence type="ECO:0000259" key="9">
    <source>
        <dbReference type="Pfam" id="PF04158"/>
    </source>
</evidence>
<dbReference type="PROSITE" id="PS50082">
    <property type="entry name" value="WD_REPEATS_2"/>
    <property type="match status" value="2"/>
</dbReference>
<name>A0A6P6XME0_DERPT</name>
<dbReference type="Pfam" id="PF00400">
    <property type="entry name" value="WD40"/>
    <property type="match status" value="2"/>
</dbReference>
<keyword evidence="6" id="KW-0687">Ribonucleoprotein</keyword>